<keyword evidence="2" id="KW-0560">Oxidoreductase</keyword>
<sequence length="284" mass="30318">MTVADSPLRRMPGWLQPRRGFSPARLQATVAGRLVLITGASSGIGAACARLLAAHGACVLLLARREDELAALCADIRSAGGQAEYRVLDLNDLAAATAFAASLTATPPDFIISNAGKSLRRSVIDSCTRPQDIGRCLHVNFHGPVLLLQGLLPAMRARGSGGIVNVSSVVTRLPPAPLWSAYQASKAGFDLWFRTAGAELAGDGLRLGSLYLPLVHTPMSAPTGIYARVPGMTTDDAAACVARLVCRGDARLAPWWLWPLEVLAPWLGTGWRWLARRQFARGRH</sequence>
<dbReference type="Pfam" id="PF00106">
    <property type="entry name" value="adh_short"/>
    <property type="match status" value="1"/>
</dbReference>
<dbReference type="InterPro" id="IPR036291">
    <property type="entry name" value="NAD(P)-bd_dom_sf"/>
</dbReference>
<gene>
    <name evidence="3" type="ORF">INR99_07855</name>
</gene>
<dbReference type="PANTHER" id="PTHR44196">
    <property type="entry name" value="DEHYDROGENASE/REDUCTASE SDR FAMILY MEMBER 7B"/>
    <property type="match status" value="1"/>
</dbReference>
<dbReference type="Gene3D" id="3.40.50.720">
    <property type="entry name" value="NAD(P)-binding Rossmann-like Domain"/>
    <property type="match status" value="1"/>
</dbReference>
<evidence type="ECO:0000313" key="4">
    <source>
        <dbReference type="Proteomes" id="UP000604481"/>
    </source>
</evidence>
<evidence type="ECO:0000256" key="2">
    <source>
        <dbReference type="ARBA" id="ARBA00023002"/>
    </source>
</evidence>
<dbReference type="GO" id="GO:0016491">
    <property type="term" value="F:oxidoreductase activity"/>
    <property type="evidence" value="ECO:0007669"/>
    <property type="project" value="UniProtKB-KW"/>
</dbReference>
<comment type="similarity">
    <text evidence="1">Belongs to the short-chain dehydrogenases/reductases (SDR) family.</text>
</comment>
<dbReference type="AlphaFoldDB" id="A0A8J7FZM0"/>
<evidence type="ECO:0000256" key="1">
    <source>
        <dbReference type="ARBA" id="ARBA00006484"/>
    </source>
</evidence>
<proteinExistence type="inferred from homology"/>
<dbReference type="RefSeq" id="WP_194115768.1">
    <property type="nucleotide sequence ID" value="NZ_JADFUA010000003.1"/>
</dbReference>
<reference evidence="3 4" key="1">
    <citation type="submission" date="2020-10" db="EMBL/GenBank/DDBJ databases">
        <title>The genome sequence of Chitinilyticum litopenaei 4Y14.</title>
        <authorList>
            <person name="Liu Y."/>
        </authorList>
    </citation>
    <scope>NUCLEOTIDE SEQUENCE [LARGE SCALE GENOMIC DNA]</scope>
    <source>
        <strain evidence="3 4">4Y14</strain>
    </source>
</reference>
<accession>A0A8J7FZM0</accession>
<keyword evidence="4" id="KW-1185">Reference proteome</keyword>
<comment type="caution">
    <text evidence="3">The sequence shown here is derived from an EMBL/GenBank/DDBJ whole genome shotgun (WGS) entry which is preliminary data.</text>
</comment>
<dbReference type="EMBL" id="JADFUA010000003">
    <property type="protein sequence ID" value="MBE9609260.1"/>
    <property type="molecule type" value="Genomic_DNA"/>
</dbReference>
<dbReference type="PANTHER" id="PTHR44196:SF1">
    <property type="entry name" value="DEHYDROGENASE_REDUCTASE SDR FAMILY MEMBER 7B"/>
    <property type="match status" value="1"/>
</dbReference>
<dbReference type="PRINTS" id="PR00081">
    <property type="entry name" value="GDHRDH"/>
</dbReference>
<dbReference type="InterPro" id="IPR002347">
    <property type="entry name" value="SDR_fam"/>
</dbReference>
<protein>
    <submittedName>
        <fullName evidence="3">SDR family NAD(P)-dependent oxidoreductase</fullName>
    </submittedName>
</protein>
<name>A0A8J7FZM0_9NEIS</name>
<dbReference type="Proteomes" id="UP000604481">
    <property type="component" value="Unassembled WGS sequence"/>
</dbReference>
<dbReference type="GO" id="GO:0016020">
    <property type="term" value="C:membrane"/>
    <property type="evidence" value="ECO:0007669"/>
    <property type="project" value="TreeGrafter"/>
</dbReference>
<organism evidence="3 4">
    <name type="scientific">Chitinilyticum piscinae</name>
    <dbReference type="NCBI Taxonomy" id="2866724"/>
    <lineage>
        <taxon>Bacteria</taxon>
        <taxon>Pseudomonadati</taxon>
        <taxon>Pseudomonadota</taxon>
        <taxon>Betaproteobacteria</taxon>
        <taxon>Neisseriales</taxon>
        <taxon>Chitinibacteraceae</taxon>
        <taxon>Chitinilyticum</taxon>
    </lineage>
</organism>
<dbReference type="SUPFAM" id="SSF51735">
    <property type="entry name" value="NAD(P)-binding Rossmann-fold domains"/>
    <property type="match status" value="1"/>
</dbReference>
<evidence type="ECO:0000313" key="3">
    <source>
        <dbReference type="EMBL" id="MBE9609260.1"/>
    </source>
</evidence>
<dbReference type="CDD" id="cd05233">
    <property type="entry name" value="SDR_c"/>
    <property type="match status" value="1"/>
</dbReference>